<dbReference type="AlphaFoldDB" id="A0A4Y3TWY2"/>
<protein>
    <submittedName>
        <fullName evidence="1">Uncharacterized protein</fullName>
    </submittedName>
</protein>
<evidence type="ECO:0000313" key="1">
    <source>
        <dbReference type="EMBL" id="GEB85969.1"/>
    </source>
</evidence>
<comment type="caution">
    <text evidence="1">The sequence shown here is derived from an EMBL/GenBank/DDBJ whole genome shotgun (WGS) entry which is preliminary data.</text>
</comment>
<organism evidence="1 2">
    <name type="scientific">Acetobacter peroxydans</name>
    <dbReference type="NCBI Taxonomy" id="104098"/>
    <lineage>
        <taxon>Bacteria</taxon>
        <taxon>Pseudomonadati</taxon>
        <taxon>Pseudomonadota</taxon>
        <taxon>Alphaproteobacteria</taxon>
        <taxon>Acetobacterales</taxon>
        <taxon>Acetobacteraceae</taxon>
        <taxon>Acetobacter</taxon>
    </lineage>
</organism>
<evidence type="ECO:0000313" key="2">
    <source>
        <dbReference type="Proteomes" id="UP000317730"/>
    </source>
</evidence>
<keyword evidence="2" id="KW-1185">Reference proteome</keyword>
<reference evidence="1 2" key="1">
    <citation type="submission" date="2019-06" db="EMBL/GenBank/DDBJ databases">
        <title>Whole genome shotgun sequence of Acetobacter peroxydans NBRC 13755.</title>
        <authorList>
            <person name="Hosoyama A."/>
            <person name="Uohara A."/>
            <person name="Ohji S."/>
            <person name="Ichikawa N."/>
        </authorList>
    </citation>
    <scope>NUCLEOTIDE SEQUENCE [LARGE SCALE GENOMIC DNA]</scope>
    <source>
        <strain evidence="1 2">NBRC 13755</strain>
    </source>
</reference>
<gene>
    <name evidence="1" type="ORF">APE01nite_17660</name>
</gene>
<accession>A0A4Y3TWY2</accession>
<name>A0A4Y3TWY2_9PROT</name>
<dbReference type="Proteomes" id="UP000317730">
    <property type="component" value="Unassembled WGS sequence"/>
</dbReference>
<dbReference type="OrthoDB" id="7284504at2"/>
<dbReference type="EMBL" id="BJMV01000009">
    <property type="protein sequence ID" value="GEB85969.1"/>
    <property type="molecule type" value="Genomic_DNA"/>
</dbReference>
<dbReference type="RefSeq" id="WP_141376687.1">
    <property type="nucleotide sequence ID" value="NZ_BAPL01000032.1"/>
</dbReference>
<sequence>MFKYVNAIKVNISKTLRNVYFLSEKLWLREFCKKYCRAVCGGALFVPLFFMNVGQGEAKSEEKLPSDVMKFVHDADICRYLSGEWDNSLPQK</sequence>
<proteinExistence type="predicted"/>